<feature type="transmembrane region" description="Helical" evidence="4">
    <location>
        <begin position="114"/>
        <end position="132"/>
    </location>
</feature>
<evidence type="ECO:0000256" key="2">
    <source>
        <dbReference type="ARBA" id="ARBA00006727"/>
    </source>
</evidence>
<dbReference type="InterPro" id="IPR011701">
    <property type="entry name" value="MFS"/>
</dbReference>
<evidence type="ECO:0000256" key="4">
    <source>
        <dbReference type="SAM" id="Phobius"/>
    </source>
</evidence>
<feature type="transmembrane region" description="Helical" evidence="4">
    <location>
        <begin position="376"/>
        <end position="395"/>
    </location>
</feature>
<dbReference type="Gene3D" id="1.20.1250.20">
    <property type="entry name" value="MFS general substrate transporter like domains"/>
    <property type="match status" value="2"/>
</dbReference>
<keyword evidence="6" id="KW-1185">Reference proteome</keyword>
<proteinExistence type="inferred from homology"/>
<feature type="transmembrane region" description="Helical" evidence="4">
    <location>
        <begin position="138"/>
        <end position="164"/>
    </location>
</feature>
<keyword evidence="4" id="KW-0812">Transmembrane</keyword>
<feature type="transmembrane region" description="Helical" evidence="4">
    <location>
        <begin position="338"/>
        <end position="364"/>
    </location>
</feature>
<dbReference type="SUPFAM" id="SSF103473">
    <property type="entry name" value="MFS general substrate transporter"/>
    <property type="match status" value="1"/>
</dbReference>
<organism evidence="5 6">
    <name type="scientific">Mycena chlorophos</name>
    <name type="common">Agaric fungus</name>
    <name type="synonym">Agaricus chlorophos</name>
    <dbReference type="NCBI Taxonomy" id="658473"/>
    <lineage>
        <taxon>Eukaryota</taxon>
        <taxon>Fungi</taxon>
        <taxon>Dikarya</taxon>
        <taxon>Basidiomycota</taxon>
        <taxon>Agaricomycotina</taxon>
        <taxon>Agaricomycetes</taxon>
        <taxon>Agaricomycetidae</taxon>
        <taxon>Agaricales</taxon>
        <taxon>Marasmiineae</taxon>
        <taxon>Mycenaceae</taxon>
        <taxon>Mycena</taxon>
    </lineage>
</organism>
<evidence type="ECO:0000256" key="3">
    <source>
        <dbReference type="SAM" id="MobiDB-lite"/>
    </source>
</evidence>
<reference evidence="5" key="1">
    <citation type="submission" date="2020-05" db="EMBL/GenBank/DDBJ databases">
        <title>Mycena genomes resolve the evolution of fungal bioluminescence.</title>
        <authorList>
            <person name="Tsai I.J."/>
        </authorList>
    </citation>
    <scope>NUCLEOTIDE SEQUENCE</scope>
    <source>
        <strain evidence="5">110903Hualien_Pintung</strain>
    </source>
</reference>
<dbReference type="PANTHER" id="PTHR11360:SF234">
    <property type="entry name" value="MFS-TYPE TRANSPORTER DBAD-RELATED"/>
    <property type="match status" value="1"/>
</dbReference>
<dbReference type="Pfam" id="PF07690">
    <property type="entry name" value="MFS_1"/>
    <property type="match status" value="1"/>
</dbReference>
<gene>
    <name evidence="5" type="ORF">HMN09_00791200</name>
</gene>
<feature type="transmembrane region" description="Helical" evidence="4">
    <location>
        <begin position="283"/>
        <end position="301"/>
    </location>
</feature>
<dbReference type="Proteomes" id="UP000613580">
    <property type="component" value="Unassembled WGS sequence"/>
</dbReference>
<comment type="caution">
    <text evidence="5">The sequence shown here is derived from an EMBL/GenBank/DDBJ whole genome shotgun (WGS) entry which is preliminary data.</text>
</comment>
<feature type="compositionally biased region" description="Basic and acidic residues" evidence="3">
    <location>
        <begin position="7"/>
        <end position="17"/>
    </location>
</feature>
<evidence type="ECO:0000256" key="1">
    <source>
        <dbReference type="ARBA" id="ARBA00004141"/>
    </source>
</evidence>
<feature type="transmembrane region" description="Helical" evidence="4">
    <location>
        <begin position="43"/>
        <end position="64"/>
    </location>
</feature>
<feature type="region of interest" description="Disordered" evidence="3">
    <location>
        <begin position="1"/>
        <end position="26"/>
    </location>
</feature>
<feature type="transmembrane region" description="Helical" evidence="4">
    <location>
        <begin position="313"/>
        <end position="332"/>
    </location>
</feature>
<feature type="transmembrane region" description="Helical" evidence="4">
    <location>
        <begin position="240"/>
        <end position="263"/>
    </location>
</feature>
<dbReference type="EMBL" id="JACAZE010000010">
    <property type="protein sequence ID" value="KAF7305389.1"/>
    <property type="molecule type" value="Genomic_DNA"/>
</dbReference>
<protein>
    <recommendedName>
        <fullName evidence="7">MFS general substrate transporter</fullName>
    </recommendedName>
</protein>
<accession>A0A8H6SU29</accession>
<feature type="region of interest" description="Disordered" evidence="3">
    <location>
        <begin position="418"/>
        <end position="440"/>
    </location>
</feature>
<comment type="subcellular location">
    <subcellularLocation>
        <location evidence="1">Membrane</location>
        <topology evidence="1">Multi-pass membrane protein</topology>
    </subcellularLocation>
</comment>
<dbReference type="InterPro" id="IPR036259">
    <property type="entry name" value="MFS_trans_sf"/>
</dbReference>
<dbReference type="OrthoDB" id="6499973at2759"/>
<evidence type="ECO:0008006" key="7">
    <source>
        <dbReference type="Google" id="ProtNLM"/>
    </source>
</evidence>
<dbReference type="GO" id="GO:0016020">
    <property type="term" value="C:membrane"/>
    <property type="evidence" value="ECO:0007669"/>
    <property type="project" value="UniProtKB-SubCell"/>
</dbReference>
<keyword evidence="4" id="KW-0472">Membrane</keyword>
<sequence length="440" mass="46989">MGEAMADPEKPALDERASGASASARPSEHGHAAVVVPDGGLQAWSTVVGAWLILFSTFGFAYAFGVFEDYYVRVYLSNSSPSSISWIGSVQFMLPYFLAPFVGQVFDDGGFHKLEIFGGVLFTFSVFMLSLAQPNKYYQVFLAQGIGMGLGLALTFLPSVLIVFHHFRRRSGLASGLVLSGSSIGAAVFPIMLNHLLPRLGFANTIRASGAIIPPCLLIGNLLMRTRRPPHKTPNPFKHIWAFFVDVPYSWALLASLTGFTGLYFPAVYIQLMSVQRGVDTNLAFYSVTMLNAFGTVFRLLGTHAADRFGPMAVMIGCSFGAGAMIFAMLGLTNSGSLVVISLIYGSFYSTWLALGFPCMASLAKGPEEIGARGGIALAFGSIGTLISAPIQGALLTSEYHWIRPIAFAGLVDSGMRHVKSASGGDGAKKKEGRQVGGTE</sequence>
<dbReference type="PANTHER" id="PTHR11360">
    <property type="entry name" value="MONOCARBOXYLATE TRANSPORTER"/>
    <property type="match status" value="1"/>
</dbReference>
<dbReference type="GO" id="GO:0022857">
    <property type="term" value="F:transmembrane transporter activity"/>
    <property type="evidence" value="ECO:0007669"/>
    <property type="project" value="InterPro"/>
</dbReference>
<name>A0A8H6SU29_MYCCL</name>
<evidence type="ECO:0000313" key="6">
    <source>
        <dbReference type="Proteomes" id="UP000613580"/>
    </source>
</evidence>
<comment type="similarity">
    <text evidence="2">Belongs to the major facilitator superfamily. Monocarboxylate porter (TC 2.A.1.13) family.</text>
</comment>
<feature type="transmembrane region" description="Helical" evidence="4">
    <location>
        <begin position="84"/>
        <end position="102"/>
    </location>
</feature>
<dbReference type="AlphaFoldDB" id="A0A8H6SU29"/>
<dbReference type="InterPro" id="IPR050327">
    <property type="entry name" value="Proton-linked_MCT"/>
</dbReference>
<keyword evidence="4" id="KW-1133">Transmembrane helix</keyword>
<evidence type="ECO:0000313" key="5">
    <source>
        <dbReference type="EMBL" id="KAF7305389.1"/>
    </source>
</evidence>
<feature type="transmembrane region" description="Helical" evidence="4">
    <location>
        <begin position="171"/>
        <end position="193"/>
    </location>
</feature>